<proteinExistence type="predicted"/>
<sequence length="152" mass="16959">MTDVWTVLVILGLAVITVVTRSLFFISSKPWQLPHWAQRGLQYAPNTALATVIVPELVMTHGQLMPGWQDARLFAALAGAAWFLTHRAQRQAVLGTIVMGMAVYLPLHLALGWWKPHWAVLGQGFRMAWPCLLLCQCGCSRGGYAHQEIKRV</sequence>
<name>A0A1Q8YIB4_9BURK</name>
<evidence type="ECO:0000313" key="2">
    <source>
        <dbReference type="EMBL" id="OLP07669.1"/>
    </source>
</evidence>
<dbReference type="InterPro" id="IPR008407">
    <property type="entry name" value="Brnchd-chn_aa_trnsp_AzlD"/>
</dbReference>
<dbReference type="Proteomes" id="UP000185911">
    <property type="component" value="Unassembled WGS sequence"/>
</dbReference>
<dbReference type="Pfam" id="PF05437">
    <property type="entry name" value="AzlD"/>
    <property type="match status" value="1"/>
</dbReference>
<keyword evidence="1" id="KW-0472">Membrane</keyword>
<protein>
    <submittedName>
        <fullName evidence="2">Branched-chain amino acid transport family protein</fullName>
    </submittedName>
</protein>
<feature type="transmembrane region" description="Helical" evidence="1">
    <location>
        <begin position="6"/>
        <end position="26"/>
    </location>
</feature>
<evidence type="ECO:0000313" key="3">
    <source>
        <dbReference type="Proteomes" id="UP000185911"/>
    </source>
</evidence>
<gene>
    <name evidence="2" type="ORF">BLL52_0765</name>
</gene>
<keyword evidence="1" id="KW-0812">Transmembrane</keyword>
<dbReference type="EMBL" id="MSYM01000007">
    <property type="protein sequence ID" value="OLP07669.1"/>
    <property type="molecule type" value="Genomic_DNA"/>
</dbReference>
<dbReference type="AlphaFoldDB" id="A0A1Q8YIB4"/>
<organism evidence="2 3">
    <name type="scientific">Rhodoferax antarcticus ANT.BR</name>
    <dbReference type="NCBI Taxonomy" id="1111071"/>
    <lineage>
        <taxon>Bacteria</taxon>
        <taxon>Pseudomonadati</taxon>
        <taxon>Pseudomonadota</taxon>
        <taxon>Betaproteobacteria</taxon>
        <taxon>Burkholderiales</taxon>
        <taxon>Comamonadaceae</taxon>
        <taxon>Rhodoferax</taxon>
    </lineage>
</organism>
<evidence type="ECO:0000256" key="1">
    <source>
        <dbReference type="SAM" id="Phobius"/>
    </source>
</evidence>
<keyword evidence="1" id="KW-1133">Transmembrane helix</keyword>
<comment type="caution">
    <text evidence="2">The sequence shown here is derived from an EMBL/GenBank/DDBJ whole genome shotgun (WGS) entry which is preliminary data.</text>
</comment>
<feature type="transmembrane region" description="Helical" evidence="1">
    <location>
        <begin position="92"/>
        <end position="114"/>
    </location>
</feature>
<reference evidence="2 3" key="1">
    <citation type="submission" date="2017-01" db="EMBL/GenBank/DDBJ databases">
        <title>Genome sequence of Rhodoferax antarcticus ANT.BR, a psychrophilic purple nonsulfur bacterium from an Antarctic microbial mat.</title>
        <authorList>
            <person name="Baker J."/>
            <person name="Riester C."/>
            <person name="Skinner B."/>
            <person name="Newell A."/>
            <person name="Swingley W."/>
            <person name="Madigan M."/>
            <person name="Jung D."/>
            <person name="Asao M."/>
            <person name="Chen M."/>
            <person name="Loughlin P."/>
            <person name="Pan H."/>
            <person name="Lin S."/>
            <person name="Li N."/>
            <person name="Shaw J."/>
            <person name="Prado M."/>
            <person name="Sherman C."/>
            <person name="Li X."/>
            <person name="Tang J."/>
            <person name="Blankenship R."/>
            <person name="Zhao T."/>
            <person name="Touchman J."/>
            <person name="Sattley M."/>
        </authorList>
    </citation>
    <scope>NUCLEOTIDE SEQUENCE [LARGE SCALE GENOMIC DNA]</scope>
    <source>
        <strain evidence="2 3">ANT.BR</strain>
    </source>
</reference>
<accession>A0A1Q8YIB4</accession>
<keyword evidence="3" id="KW-1185">Reference proteome</keyword>